<evidence type="ECO:0000313" key="3">
    <source>
        <dbReference type="Proteomes" id="UP000324748"/>
    </source>
</evidence>
<sequence length="632" mass="70489">MPPKRIVTYEVNDMEDIDSSNPPNPSPPQTPTQRDFTHNPPLNQSQHSPVPDFFSFMSDLISHPEPDGSVIITADKVKLVANLLGVEKLTSTHTLASLEKITSRIDSIEKSINPSPSSKKSQAAWTSAVKNKPDYVLAQPAIRPPPSQRIINEFKPASIVIRKTVPDSRPFFMKSPSDITKITNSILSSIEAKTDDNTPITIRGVATLPSGDFKFFTQSRFAAKWLLENKHKWTHLCDPNLITPPSSFPVIVHSVPISFTPSNQSSISELCKENNIDPKDVLSVRWLGNPTEKKQSHGHTAQLCKNPPVCKTCGDNHNSRDCNSDIDNNSCFHQSKNLIISVLRSRILYGSTIWATERKNSIIINLLKKIDNLANRIILAPFSHPIKRLIDSEIANSPSTHPSPIHNILDKHLISRYNLSSIETIHPHIIDPWENFLLSISNLNIKKEDIKSKVQIQIDNLKSKSEHLIFTDGSNIPENGSASAALLDNITEYSCRISNSEKTSAFEAEVQAINIGLEIFINKFLNSPSNVSSTIAPINIFCDNQATLFSIANPPLPKSYQSIFLNIFKKFKIILNLCHIPIALFWCPAHVGIPENETDQAITFYTGGERLLLASTVSLLLWKRTLHTHDHV</sequence>
<protein>
    <submittedName>
        <fullName evidence="2">Uncharacterized protein</fullName>
    </submittedName>
</protein>
<gene>
    <name evidence="2" type="ORF">PGT21_027814</name>
</gene>
<dbReference type="OrthoDB" id="4230923at2759"/>
<reference evidence="2 3" key="1">
    <citation type="submission" date="2019-05" db="EMBL/GenBank/DDBJ databases">
        <title>Emergence of the Ug99 lineage of the wheat stem rust pathogen through somatic hybridization.</title>
        <authorList>
            <person name="Li F."/>
            <person name="Upadhyaya N.M."/>
            <person name="Sperschneider J."/>
            <person name="Matny O."/>
            <person name="Nguyen-Phuc H."/>
            <person name="Mago R."/>
            <person name="Raley C."/>
            <person name="Miller M.E."/>
            <person name="Silverstein K.A.T."/>
            <person name="Henningsen E."/>
            <person name="Hirsch C.D."/>
            <person name="Visser B."/>
            <person name="Pretorius Z.A."/>
            <person name="Steffenson B.J."/>
            <person name="Schwessinger B."/>
            <person name="Dodds P.N."/>
            <person name="Figueroa M."/>
        </authorList>
    </citation>
    <scope>NUCLEOTIDE SEQUENCE [LARGE SCALE GENOMIC DNA]</scope>
    <source>
        <strain evidence="2">21-0</strain>
    </source>
</reference>
<dbReference type="Proteomes" id="UP000324748">
    <property type="component" value="Unassembled WGS sequence"/>
</dbReference>
<evidence type="ECO:0000313" key="2">
    <source>
        <dbReference type="EMBL" id="KAA1078056.1"/>
    </source>
</evidence>
<dbReference type="InterPro" id="IPR012337">
    <property type="entry name" value="RNaseH-like_sf"/>
</dbReference>
<dbReference type="Gene3D" id="3.30.420.10">
    <property type="entry name" value="Ribonuclease H-like superfamily/Ribonuclease H"/>
    <property type="match status" value="1"/>
</dbReference>
<dbReference type="EMBL" id="VSWC01000144">
    <property type="protein sequence ID" value="KAA1078056.1"/>
    <property type="molecule type" value="Genomic_DNA"/>
</dbReference>
<feature type="region of interest" description="Disordered" evidence="1">
    <location>
        <begin position="13"/>
        <end position="49"/>
    </location>
</feature>
<accession>A0A5B0MPW2</accession>
<dbReference type="InterPro" id="IPR036397">
    <property type="entry name" value="RNaseH_sf"/>
</dbReference>
<evidence type="ECO:0000256" key="1">
    <source>
        <dbReference type="SAM" id="MobiDB-lite"/>
    </source>
</evidence>
<keyword evidence="3" id="KW-1185">Reference proteome</keyword>
<dbReference type="SUPFAM" id="SSF53098">
    <property type="entry name" value="Ribonuclease H-like"/>
    <property type="match status" value="1"/>
</dbReference>
<name>A0A5B0MPW2_PUCGR</name>
<organism evidence="2 3">
    <name type="scientific">Puccinia graminis f. sp. tritici</name>
    <dbReference type="NCBI Taxonomy" id="56615"/>
    <lineage>
        <taxon>Eukaryota</taxon>
        <taxon>Fungi</taxon>
        <taxon>Dikarya</taxon>
        <taxon>Basidiomycota</taxon>
        <taxon>Pucciniomycotina</taxon>
        <taxon>Pucciniomycetes</taxon>
        <taxon>Pucciniales</taxon>
        <taxon>Pucciniaceae</taxon>
        <taxon>Puccinia</taxon>
    </lineage>
</organism>
<dbReference type="GO" id="GO:0003676">
    <property type="term" value="F:nucleic acid binding"/>
    <property type="evidence" value="ECO:0007669"/>
    <property type="project" value="InterPro"/>
</dbReference>
<dbReference type="CDD" id="cd09276">
    <property type="entry name" value="Rnase_HI_RT_non_LTR"/>
    <property type="match status" value="1"/>
</dbReference>
<comment type="caution">
    <text evidence="2">The sequence shown here is derived from an EMBL/GenBank/DDBJ whole genome shotgun (WGS) entry which is preliminary data.</text>
</comment>
<proteinExistence type="predicted"/>
<dbReference type="AlphaFoldDB" id="A0A5B0MPW2"/>